<dbReference type="InterPro" id="IPR050360">
    <property type="entry name" value="MFS_Sugar_Transporters"/>
</dbReference>
<feature type="domain" description="Major facilitator superfamily (MFS) profile" evidence="10">
    <location>
        <begin position="12"/>
        <end position="387"/>
    </location>
</feature>
<feature type="non-terminal residue" evidence="11">
    <location>
        <position position="387"/>
    </location>
</feature>
<evidence type="ECO:0000256" key="8">
    <source>
        <dbReference type="RuleBase" id="RU003346"/>
    </source>
</evidence>
<dbReference type="EMBL" id="KZ819668">
    <property type="protein sequence ID" value="PWN27522.1"/>
    <property type="molecule type" value="Genomic_DNA"/>
</dbReference>
<dbReference type="Gene3D" id="1.20.1250.20">
    <property type="entry name" value="MFS general substrate transporter like domains"/>
    <property type="match status" value="1"/>
</dbReference>
<feature type="transmembrane region" description="Helical" evidence="9">
    <location>
        <begin position="105"/>
        <end position="126"/>
    </location>
</feature>
<evidence type="ECO:0000256" key="6">
    <source>
        <dbReference type="ARBA" id="ARBA00023136"/>
    </source>
</evidence>
<dbReference type="RefSeq" id="XP_025362134.1">
    <property type="nucleotide sequence ID" value="XM_025503989.1"/>
</dbReference>
<dbReference type="GeneID" id="37025812"/>
<feature type="transmembrane region" description="Helical" evidence="9">
    <location>
        <begin position="261"/>
        <end position="282"/>
    </location>
</feature>
<dbReference type="Proteomes" id="UP000245884">
    <property type="component" value="Unassembled WGS sequence"/>
</dbReference>
<dbReference type="PANTHER" id="PTHR48022">
    <property type="entry name" value="PLASTIDIC GLUCOSE TRANSPORTER 4"/>
    <property type="match status" value="1"/>
</dbReference>
<sequence>MPLSPKMYTFGCGCFAALGSFLFGYDLGVIAGVLVAPDFLATTGNPDANYTGFIASSMLLGAFAGTIPAALLADRFSRRFAIFISSLIFIFGGALQTGARNREMMLAGRFFAGYGIGSLGMLAPLYQSEIAAPSRRGALTTLVQLFLGLGALVASFVVYGCNVNLEGTEAEWRVPLALQMVPAIPLATMIFMLPESPRWLAAAGRREEALKSLARLHARGDTSDTFVLAELAEIEQAVTDQKQKEAKWSRFLTDRQAQRKVFLGISLQFSVQMTGVSALQYFSPAIFATMGFTARKTLLLQSFNSIVAICGEVACVLFIDKLGRRRPLIGANIIAGICFVIATILQAQFPNSGPNFSQSAAIAFVFCTWLFNLAFSAGIGPLSWAVP</sequence>
<reference evidence="11 12" key="1">
    <citation type="journal article" date="2018" name="Mol. Biol. Evol.">
        <title>Broad Genomic Sampling Reveals a Smut Pathogenic Ancestry of the Fungal Clade Ustilaginomycotina.</title>
        <authorList>
            <person name="Kijpornyongpan T."/>
            <person name="Mondo S.J."/>
            <person name="Barry K."/>
            <person name="Sandor L."/>
            <person name="Lee J."/>
            <person name="Lipzen A."/>
            <person name="Pangilinan J."/>
            <person name="LaButti K."/>
            <person name="Hainaut M."/>
            <person name="Henrissat B."/>
            <person name="Grigoriev I.V."/>
            <person name="Spatafora J.W."/>
            <person name="Aime M.C."/>
        </authorList>
    </citation>
    <scope>NUCLEOTIDE SEQUENCE [LARGE SCALE GENOMIC DNA]</scope>
    <source>
        <strain evidence="11 12">MCA 5214</strain>
    </source>
</reference>
<evidence type="ECO:0000313" key="11">
    <source>
        <dbReference type="EMBL" id="PWN27522.1"/>
    </source>
</evidence>
<feature type="transmembrane region" description="Helical" evidence="9">
    <location>
        <begin position="361"/>
        <end position="386"/>
    </location>
</feature>
<keyword evidence="12" id="KW-1185">Reference proteome</keyword>
<evidence type="ECO:0000256" key="5">
    <source>
        <dbReference type="ARBA" id="ARBA00022989"/>
    </source>
</evidence>
<gene>
    <name evidence="11" type="ORF">BDZ90DRAFT_207789</name>
</gene>
<feature type="transmembrane region" description="Helical" evidence="9">
    <location>
        <begin position="138"/>
        <end position="160"/>
    </location>
</feature>
<evidence type="ECO:0000256" key="2">
    <source>
        <dbReference type="ARBA" id="ARBA00010992"/>
    </source>
</evidence>
<evidence type="ECO:0000259" key="10">
    <source>
        <dbReference type="PROSITE" id="PS50850"/>
    </source>
</evidence>
<dbReference type="PROSITE" id="PS50850">
    <property type="entry name" value="MFS"/>
    <property type="match status" value="1"/>
</dbReference>
<comment type="subcellular location">
    <subcellularLocation>
        <location evidence="1">Membrane</location>
        <topology evidence="1">Multi-pass membrane protein</topology>
    </subcellularLocation>
</comment>
<dbReference type="InterPro" id="IPR005828">
    <property type="entry name" value="MFS_sugar_transport-like"/>
</dbReference>
<keyword evidence="6 9" id="KW-0472">Membrane</keyword>
<evidence type="ECO:0000256" key="1">
    <source>
        <dbReference type="ARBA" id="ARBA00004141"/>
    </source>
</evidence>
<keyword evidence="3 8" id="KW-0813">Transport</keyword>
<evidence type="ECO:0000256" key="4">
    <source>
        <dbReference type="ARBA" id="ARBA00022692"/>
    </source>
</evidence>
<comment type="catalytic activity">
    <reaction evidence="7">
        <text>myo-inositol(out) + H(+)(out) = myo-inositol(in) + H(+)(in)</text>
        <dbReference type="Rhea" id="RHEA:60364"/>
        <dbReference type="ChEBI" id="CHEBI:15378"/>
        <dbReference type="ChEBI" id="CHEBI:17268"/>
    </reaction>
</comment>
<proteinExistence type="inferred from homology"/>
<feature type="transmembrane region" description="Helical" evidence="9">
    <location>
        <begin position="331"/>
        <end position="349"/>
    </location>
</feature>
<comment type="similarity">
    <text evidence="2 8">Belongs to the major facilitator superfamily. Sugar transporter (TC 2.A.1.1) family.</text>
</comment>
<dbReference type="GO" id="GO:0016020">
    <property type="term" value="C:membrane"/>
    <property type="evidence" value="ECO:0007669"/>
    <property type="project" value="UniProtKB-SubCell"/>
</dbReference>
<dbReference type="PANTHER" id="PTHR48022:SF37">
    <property type="entry name" value="MAJOR FACILITATOR SUPERFAMILY (MFS) PROFILE DOMAIN-CONTAINING PROTEIN-RELATED"/>
    <property type="match status" value="1"/>
</dbReference>
<dbReference type="GO" id="GO:0005351">
    <property type="term" value="F:carbohydrate:proton symporter activity"/>
    <property type="evidence" value="ECO:0007669"/>
    <property type="project" value="TreeGrafter"/>
</dbReference>
<dbReference type="InterPro" id="IPR036259">
    <property type="entry name" value="MFS_trans_sf"/>
</dbReference>
<evidence type="ECO:0000256" key="3">
    <source>
        <dbReference type="ARBA" id="ARBA00022448"/>
    </source>
</evidence>
<accession>A0A316UQD3</accession>
<feature type="transmembrane region" description="Helical" evidence="9">
    <location>
        <begin position="302"/>
        <end position="319"/>
    </location>
</feature>
<keyword evidence="4 9" id="KW-0812">Transmembrane</keyword>
<feature type="transmembrane region" description="Helical" evidence="9">
    <location>
        <begin position="80"/>
        <end position="99"/>
    </location>
</feature>
<dbReference type="InterPro" id="IPR003663">
    <property type="entry name" value="Sugar/inositol_transpt"/>
</dbReference>
<dbReference type="STRING" id="1569628.A0A316UQD3"/>
<dbReference type="InterPro" id="IPR020846">
    <property type="entry name" value="MFS_dom"/>
</dbReference>
<protein>
    <submittedName>
        <fullName evidence="11">MFS general substrate transporter</fullName>
    </submittedName>
</protein>
<evidence type="ECO:0000256" key="9">
    <source>
        <dbReference type="SAM" id="Phobius"/>
    </source>
</evidence>
<dbReference type="NCBIfam" id="TIGR00879">
    <property type="entry name" value="SP"/>
    <property type="match status" value="1"/>
</dbReference>
<keyword evidence="5 9" id="KW-1133">Transmembrane helix</keyword>
<dbReference type="OrthoDB" id="4142200at2759"/>
<evidence type="ECO:0000313" key="12">
    <source>
        <dbReference type="Proteomes" id="UP000245884"/>
    </source>
</evidence>
<name>A0A316UQD3_9BASI</name>
<dbReference type="AlphaFoldDB" id="A0A316UQD3"/>
<organism evidence="11 12">
    <name type="scientific">Jaminaea rosea</name>
    <dbReference type="NCBI Taxonomy" id="1569628"/>
    <lineage>
        <taxon>Eukaryota</taxon>
        <taxon>Fungi</taxon>
        <taxon>Dikarya</taxon>
        <taxon>Basidiomycota</taxon>
        <taxon>Ustilaginomycotina</taxon>
        <taxon>Exobasidiomycetes</taxon>
        <taxon>Microstromatales</taxon>
        <taxon>Microstromatales incertae sedis</taxon>
        <taxon>Jaminaea</taxon>
    </lineage>
</organism>
<feature type="transmembrane region" description="Helical" evidence="9">
    <location>
        <begin position="48"/>
        <end position="73"/>
    </location>
</feature>
<feature type="transmembrane region" description="Helical" evidence="9">
    <location>
        <begin position="12"/>
        <end position="36"/>
    </location>
</feature>
<dbReference type="Pfam" id="PF00083">
    <property type="entry name" value="Sugar_tr"/>
    <property type="match status" value="1"/>
</dbReference>
<dbReference type="PRINTS" id="PR00171">
    <property type="entry name" value="SUGRTRNSPORT"/>
</dbReference>
<evidence type="ECO:0000256" key="7">
    <source>
        <dbReference type="ARBA" id="ARBA00049119"/>
    </source>
</evidence>
<dbReference type="SUPFAM" id="SSF103473">
    <property type="entry name" value="MFS general substrate transporter"/>
    <property type="match status" value="1"/>
</dbReference>